<feature type="domain" description="MSV199" evidence="2">
    <location>
        <begin position="95"/>
        <end position="237"/>
    </location>
</feature>
<evidence type="ECO:0000259" key="1">
    <source>
        <dbReference type="Pfam" id="PF10544"/>
    </source>
</evidence>
<reference evidence="3" key="1">
    <citation type="journal article" date="2013" name="J. Virol.">
        <title>New Insights into the Evolution of Entomopoxvirinae from the Complete Genome Sequences of Four Entomopoxviruses Infecting Adoxophyes honmai, Choristoneura biennis, Choristoneura rosaceana, and Mythimna separata.</title>
        <authorList>
            <person name="Theze J."/>
            <person name="Takatsuka J."/>
            <person name="Li Z."/>
            <person name="Gallais J."/>
            <person name="Doucet D."/>
            <person name="Arif B."/>
            <person name="Nakai M."/>
            <person name="Herniou E.A."/>
        </authorList>
    </citation>
    <scope>NUCLEOTIDE SEQUENCE</scope>
</reference>
<dbReference type="RefSeq" id="YP_008004310.1">
    <property type="nucleotide sequence ID" value="NC_021248.1"/>
</dbReference>
<dbReference type="OrthoDB" id="5801at10239"/>
<dbReference type="GeneID" id="15613230"/>
<dbReference type="InterPro" id="IPR018879">
    <property type="entry name" value="MSV199_dom"/>
</dbReference>
<dbReference type="EMBL" id="HF679132">
    <property type="protein sequence ID" value="CCU55808.1"/>
    <property type="molecule type" value="Genomic_DNA"/>
</dbReference>
<dbReference type="Pfam" id="PF10544">
    <property type="entry name" value="T5orf172"/>
    <property type="match status" value="1"/>
</dbReference>
<dbReference type="KEGG" id="vg:15613230"/>
<name>A0A916KPU2_CBEPV</name>
<proteinExistence type="predicted"/>
<dbReference type="Proteomes" id="UP000792220">
    <property type="component" value="Genome"/>
</dbReference>
<evidence type="ECO:0000313" key="3">
    <source>
        <dbReference type="EMBL" id="CCU55808.1"/>
    </source>
</evidence>
<gene>
    <name evidence="3" type="ORF">CHBEV_240</name>
</gene>
<evidence type="ECO:0000313" key="4">
    <source>
        <dbReference type="Proteomes" id="UP000792220"/>
    </source>
</evidence>
<evidence type="ECO:0000259" key="2">
    <source>
        <dbReference type="Pfam" id="PF10553"/>
    </source>
</evidence>
<organismHost>
    <name type="scientific">Choristoneura fumiferana</name>
    <name type="common">Spruce budworm moth</name>
    <name type="synonym">Archips fumiferana</name>
    <dbReference type="NCBI Taxonomy" id="7141"/>
</organismHost>
<dbReference type="Pfam" id="PF10553">
    <property type="entry name" value="MSV199"/>
    <property type="match status" value="1"/>
</dbReference>
<dbReference type="InterPro" id="IPR018306">
    <property type="entry name" value="Phage_T5_Orf172_DNA-bd"/>
</dbReference>
<keyword evidence="4" id="KW-1185">Reference proteome</keyword>
<accession>A0A916KPU2</accession>
<feature type="domain" description="Bacteriophage T5 Orf172 DNA-binding" evidence="1">
    <location>
        <begin position="292"/>
        <end position="380"/>
    </location>
</feature>
<sequence length="492" mass="59418">MKISILLLIFIVYNKIITMNSIKYNDINIKTLHVDSKIKYNMKDVFNALHYDNYEEYFNDNDDNRYYSLSILKKGFNNNDKEKELIKYLENNVLMDVFTFIDVNNIKLSNDKIFLELWSSLNDKKEIIITENILEFMGFIDNLTRDKITHASIKYKKRDFVNFLKENNIEYEHIDYKNDKIKLYDYIQNDIKESNPHTLHSKRWILMPVDNFKEAIMMLNNSKCKEVRIYYLKLEKTFYSYMEYTKDFHIKQNEIKSTQELQKLTEENSNLQRFNMNMKNFIDNVKEKNKTGYIYIATSIRYALINNFKVGKTDNLSSRQSNFNTSHNEQDPFYICYYDKVFDMSKTEKLIHDLLDDFRDKKGKEIFVLHYTPLLEIVKLVIKNINEPYDYINNLIKNRLSEIYNLRPIVPDKIIINNENIILDELRQQIITILDKCIKNNNLKISRIDLLNKINIDNINRKKIWNYIKQLFEWKNSRTPINHNNFKMTITY</sequence>
<organism evidence="3 4">
    <name type="scientific">Choristoneura biennis entomopoxvirus</name>
    <name type="common">CbEPV</name>
    <dbReference type="NCBI Taxonomy" id="10288"/>
    <lineage>
        <taxon>Viruses</taxon>
        <taxon>Varidnaviria</taxon>
        <taxon>Bamfordvirae</taxon>
        <taxon>Nucleocytoviricota</taxon>
        <taxon>Pokkesviricetes</taxon>
        <taxon>Chitovirales</taxon>
        <taxon>Poxviridae</taxon>
        <taxon>Entomopoxvirinae</taxon>
        <taxon>Betaentomopoxvirus</taxon>
        <taxon>Betaentomopoxvirus cbiennis</taxon>
    </lineage>
</organism>
<protein>
    <submittedName>
        <fullName evidence="3">N1R/p28-like protein</fullName>
    </submittedName>
</protein>